<dbReference type="PANTHER" id="PTHR11895">
    <property type="entry name" value="TRANSAMIDASE"/>
    <property type="match status" value="1"/>
</dbReference>
<sequence length="497" mass="52543">MTEPCDLSAVTARVLIGERKLSPVELMDSCIRRIEEIDPSVNAIIARSFDRACTAAQESEAAVMRGGVLGPLHGLPLGVKDLIDAKGLPTSFGSVLFADNVAAEDEAVVAMLKRAGAIVVGKTNVPEWGAGGNTRNALHGATGNPFDPERSAAGSSGGSAVALATGMVPLATGSDTGGSVRNPAAFCGVVGFRPSPGLIASNSRNMAWLQISQLGPMARNVSDACLMLSCMLDRDARDPLSAILHAGGTPVRETYRDPPRTDLATLRIAATCDFGFAPTERAIAETFKKKLATFGSAFRSLEWTHPDCSHADEVFRILRAVAFLGRHRELAEKYPDKVGPNISDNVAQGLGYSALDVARALSLQTALYRSWQTFFGEHDFVIAPTVTISPRPWSELYPAAIDGAPTKSYFHWLALAYAVTNAGHPAVAIPAGRDGAGLPFGIQIIGPRGGDVATLSVAREIEALLGANPETARPVPDLAWLRRQPPISGRPGFLDFD</sequence>
<dbReference type="SUPFAM" id="SSF75304">
    <property type="entry name" value="Amidase signature (AS) enzymes"/>
    <property type="match status" value="1"/>
</dbReference>
<dbReference type="InterPro" id="IPR000120">
    <property type="entry name" value="Amidase"/>
</dbReference>
<gene>
    <name evidence="3" type="ORF">CP49_07770</name>
</gene>
<evidence type="ECO:0000313" key="4">
    <source>
        <dbReference type="Proteomes" id="UP000051913"/>
    </source>
</evidence>
<keyword evidence="4" id="KW-1185">Reference proteome</keyword>
<reference evidence="3 4" key="1">
    <citation type="submission" date="2014-03" db="EMBL/GenBank/DDBJ databases">
        <title>Bradyrhizobium valentinum sp. nov., isolated from effective nodules of Lupinus mariae-josephae, a lupine endemic of basic-lime soils in Eastern Spain.</title>
        <authorList>
            <person name="Duran D."/>
            <person name="Rey L."/>
            <person name="Navarro A."/>
            <person name="Busquets A."/>
            <person name="Imperial J."/>
            <person name="Ruiz-Argueso T."/>
        </authorList>
    </citation>
    <scope>NUCLEOTIDE SEQUENCE [LARGE SCALE GENOMIC DNA]</scope>
    <source>
        <strain evidence="3 4">LmjM3</strain>
    </source>
</reference>
<name>A0A0R3M470_9BRAD</name>
<feature type="domain" description="Amidase" evidence="2">
    <location>
        <begin position="25"/>
        <end position="455"/>
    </location>
</feature>
<dbReference type="InterPro" id="IPR036928">
    <property type="entry name" value="AS_sf"/>
</dbReference>
<dbReference type="PANTHER" id="PTHR11895:SF76">
    <property type="entry name" value="INDOLEACETAMIDE HYDROLASE"/>
    <property type="match status" value="1"/>
</dbReference>
<protein>
    <submittedName>
        <fullName evidence="3">Amidase</fullName>
    </submittedName>
</protein>
<proteinExistence type="predicted"/>
<dbReference type="GO" id="GO:0003824">
    <property type="term" value="F:catalytic activity"/>
    <property type="evidence" value="ECO:0007669"/>
    <property type="project" value="InterPro"/>
</dbReference>
<dbReference type="STRING" id="1518501.CQ10_26475"/>
<evidence type="ECO:0000313" key="3">
    <source>
        <dbReference type="EMBL" id="KRR12323.1"/>
    </source>
</evidence>
<dbReference type="Proteomes" id="UP000051913">
    <property type="component" value="Unassembled WGS sequence"/>
</dbReference>
<organism evidence="3 4">
    <name type="scientific">Bradyrhizobium valentinum</name>
    <dbReference type="NCBI Taxonomy" id="1518501"/>
    <lineage>
        <taxon>Bacteria</taxon>
        <taxon>Pseudomonadati</taxon>
        <taxon>Pseudomonadota</taxon>
        <taxon>Alphaproteobacteria</taxon>
        <taxon>Hyphomicrobiales</taxon>
        <taxon>Nitrobacteraceae</taxon>
        <taxon>Bradyrhizobium</taxon>
    </lineage>
</organism>
<evidence type="ECO:0000259" key="2">
    <source>
        <dbReference type="Pfam" id="PF01425"/>
    </source>
</evidence>
<dbReference type="RefSeq" id="WP_057849105.1">
    <property type="nucleotide sequence ID" value="NZ_LLXX01000029.1"/>
</dbReference>
<evidence type="ECO:0000256" key="1">
    <source>
        <dbReference type="SAM" id="MobiDB-lite"/>
    </source>
</evidence>
<dbReference type="Gene3D" id="3.90.1300.10">
    <property type="entry name" value="Amidase signature (AS) domain"/>
    <property type="match status" value="1"/>
</dbReference>
<dbReference type="Pfam" id="PF01425">
    <property type="entry name" value="Amidase"/>
    <property type="match status" value="1"/>
</dbReference>
<dbReference type="InterPro" id="IPR023631">
    <property type="entry name" value="Amidase_dom"/>
</dbReference>
<dbReference type="AlphaFoldDB" id="A0A0R3M470"/>
<dbReference type="EMBL" id="LLXX01000029">
    <property type="protein sequence ID" value="KRR12323.1"/>
    <property type="molecule type" value="Genomic_DNA"/>
</dbReference>
<accession>A0A0R3M470</accession>
<comment type="caution">
    <text evidence="3">The sequence shown here is derived from an EMBL/GenBank/DDBJ whole genome shotgun (WGS) entry which is preliminary data.</text>
</comment>
<feature type="region of interest" description="Disordered" evidence="1">
    <location>
        <begin position="131"/>
        <end position="155"/>
    </location>
</feature>